<dbReference type="SUPFAM" id="SSF57850">
    <property type="entry name" value="RING/U-box"/>
    <property type="match status" value="1"/>
</dbReference>
<evidence type="ECO:0000256" key="3">
    <source>
        <dbReference type="ARBA" id="ARBA00022833"/>
    </source>
</evidence>
<dbReference type="AlphaFoldDB" id="A0A3B1IKW1"/>
<evidence type="ECO:0000259" key="4">
    <source>
        <dbReference type="Pfam" id="PF21363"/>
    </source>
</evidence>
<keyword evidence="1" id="KW-0479">Metal-binding</keyword>
<dbReference type="Proteomes" id="UP000018467">
    <property type="component" value="Unassembled WGS sequence"/>
</dbReference>
<feature type="domain" description="TNF receptor-associated factor 3/5 RING" evidence="4">
    <location>
        <begin position="11"/>
        <end position="39"/>
    </location>
</feature>
<keyword evidence="3" id="KW-0862">Zinc</keyword>
<dbReference type="PROSITE" id="PS00518">
    <property type="entry name" value="ZF_RING_1"/>
    <property type="match status" value="1"/>
</dbReference>
<evidence type="ECO:0000256" key="1">
    <source>
        <dbReference type="ARBA" id="ARBA00022723"/>
    </source>
</evidence>
<reference evidence="5" key="4">
    <citation type="submission" date="2025-09" db="UniProtKB">
        <authorList>
            <consortium name="Ensembl"/>
        </authorList>
    </citation>
    <scope>IDENTIFICATION</scope>
</reference>
<name>A0A3B1IKW1_ASTMX</name>
<dbReference type="GO" id="GO:0008270">
    <property type="term" value="F:zinc ion binding"/>
    <property type="evidence" value="ECO:0007669"/>
    <property type="project" value="UniProtKB-KW"/>
</dbReference>
<reference evidence="5" key="3">
    <citation type="submission" date="2025-08" db="UniProtKB">
        <authorList>
            <consortium name="Ensembl"/>
        </authorList>
    </citation>
    <scope>IDENTIFICATION</scope>
</reference>
<protein>
    <recommendedName>
        <fullName evidence="4">TNF receptor-associated factor 3/5 RING domain-containing protein</fullName>
    </recommendedName>
</protein>
<keyword evidence="2" id="KW-0863">Zinc-finger</keyword>
<evidence type="ECO:0000313" key="5">
    <source>
        <dbReference type="Ensembl" id="ENSAMXP00000029869.1"/>
    </source>
</evidence>
<dbReference type="Bgee" id="ENSAMXG00000038374">
    <property type="expression patterns" value="Expressed in ovary and 14 other cell types or tissues"/>
</dbReference>
<dbReference type="STRING" id="7994.ENSAMXP00000029869"/>
<sequence>MPFKSHPKYCCEACQLVLCKPRQTECGHRFCETCIKDLLRYEKR</sequence>
<keyword evidence="6" id="KW-1185">Reference proteome</keyword>
<dbReference type="InParanoid" id="A0A3B1IKW1"/>
<dbReference type="Pfam" id="PF21363">
    <property type="entry name" value="TRAF3_RING"/>
    <property type="match status" value="1"/>
</dbReference>
<dbReference type="Gene3D" id="3.30.40.10">
    <property type="entry name" value="Zinc/RING finger domain, C3HC4 (zinc finger)"/>
    <property type="match status" value="1"/>
</dbReference>
<dbReference type="Ensembl" id="ENSAMXT00000053414.1">
    <property type="protein sequence ID" value="ENSAMXP00000029869.1"/>
    <property type="gene ID" value="ENSAMXG00000038374.1"/>
</dbReference>
<accession>A0A3B1IKW1</accession>
<reference evidence="6" key="1">
    <citation type="submission" date="2013-03" db="EMBL/GenBank/DDBJ databases">
        <authorList>
            <person name="Jeffery W."/>
            <person name="Warren W."/>
            <person name="Wilson R.K."/>
        </authorList>
    </citation>
    <scope>NUCLEOTIDE SEQUENCE</scope>
    <source>
        <strain evidence="6">female</strain>
    </source>
</reference>
<dbReference type="InterPro" id="IPR049440">
    <property type="entry name" value="TRAF3/5_RING"/>
</dbReference>
<organism evidence="5 6">
    <name type="scientific">Astyanax mexicanus</name>
    <name type="common">Blind cave fish</name>
    <name type="synonym">Astyanax fasciatus mexicanus</name>
    <dbReference type="NCBI Taxonomy" id="7994"/>
    <lineage>
        <taxon>Eukaryota</taxon>
        <taxon>Metazoa</taxon>
        <taxon>Chordata</taxon>
        <taxon>Craniata</taxon>
        <taxon>Vertebrata</taxon>
        <taxon>Euteleostomi</taxon>
        <taxon>Actinopterygii</taxon>
        <taxon>Neopterygii</taxon>
        <taxon>Teleostei</taxon>
        <taxon>Ostariophysi</taxon>
        <taxon>Characiformes</taxon>
        <taxon>Characoidei</taxon>
        <taxon>Acestrorhamphidae</taxon>
        <taxon>Acestrorhamphinae</taxon>
        <taxon>Astyanax</taxon>
    </lineage>
</organism>
<dbReference type="InterPro" id="IPR017907">
    <property type="entry name" value="Znf_RING_CS"/>
</dbReference>
<evidence type="ECO:0000256" key="2">
    <source>
        <dbReference type="ARBA" id="ARBA00022771"/>
    </source>
</evidence>
<proteinExistence type="predicted"/>
<reference evidence="6" key="2">
    <citation type="journal article" date="2014" name="Nat. Commun.">
        <title>The cavefish genome reveals candidate genes for eye loss.</title>
        <authorList>
            <person name="McGaugh S.E."/>
            <person name="Gross J.B."/>
            <person name="Aken B."/>
            <person name="Blin M."/>
            <person name="Borowsky R."/>
            <person name="Chalopin D."/>
            <person name="Hinaux H."/>
            <person name="Jeffery W.R."/>
            <person name="Keene A."/>
            <person name="Ma L."/>
            <person name="Minx P."/>
            <person name="Murphy D."/>
            <person name="O'Quin K.E."/>
            <person name="Retaux S."/>
            <person name="Rohner N."/>
            <person name="Searle S.M."/>
            <person name="Stahl B.A."/>
            <person name="Tabin C."/>
            <person name="Volff J.N."/>
            <person name="Yoshizawa M."/>
            <person name="Warren W.C."/>
        </authorList>
    </citation>
    <scope>NUCLEOTIDE SEQUENCE [LARGE SCALE GENOMIC DNA]</scope>
    <source>
        <strain evidence="6">female</strain>
    </source>
</reference>
<dbReference type="GeneTree" id="ENSGT00940000181601"/>
<evidence type="ECO:0000313" key="6">
    <source>
        <dbReference type="Proteomes" id="UP000018467"/>
    </source>
</evidence>
<dbReference type="InterPro" id="IPR013083">
    <property type="entry name" value="Znf_RING/FYVE/PHD"/>
</dbReference>